<proteinExistence type="predicted"/>
<sequence length="205" mass="21455">MTETEQYDANDFLMGGGIPSGHAVFDKAPHGTALTGTVTATPTVEQQRDLDTGKLKFWDSDGKPMMQLVVTLQTDLRDPEMHDDSGLRKLYVKGNMLAAIRTAVRAAGAKGLEPGGTLTVTYVSDGEQKKAGKNPPKIYTAVYVAPAAAAANAFVQGGQPGPIAQMPQQFAQTGSALAQAAAPELAGMPNPVQTAYNAAQTQPAR</sequence>
<evidence type="ECO:0000313" key="2">
    <source>
        <dbReference type="Proteomes" id="UP000295136"/>
    </source>
</evidence>
<dbReference type="EMBL" id="SMLD01000306">
    <property type="protein sequence ID" value="TDE20855.1"/>
    <property type="molecule type" value="Genomic_DNA"/>
</dbReference>
<dbReference type="Proteomes" id="UP000295136">
    <property type="component" value="Unassembled WGS sequence"/>
</dbReference>
<protein>
    <submittedName>
        <fullName evidence="1">Uncharacterized protein</fullName>
    </submittedName>
</protein>
<reference evidence="1 2" key="1">
    <citation type="submission" date="2019-03" db="EMBL/GenBank/DDBJ databases">
        <title>Draft genome sequences of novel Actinobacteria.</title>
        <authorList>
            <person name="Sahin N."/>
            <person name="Ay H."/>
            <person name="Saygin H."/>
        </authorList>
    </citation>
    <scope>NUCLEOTIDE SEQUENCE [LARGE SCALE GENOMIC DNA]</scope>
    <source>
        <strain evidence="1 2">6K102</strain>
    </source>
</reference>
<keyword evidence="2" id="KW-1185">Reference proteome</keyword>
<accession>A0A4R5DYH5</accession>
<dbReference type="RefSeq" id="WP_132641733.1">
    <property type="nucleotide sequence ID" value="NZ_SMLD01000306.1"/>
</dbReference>
<evidence type="ECO:0000313" key="1">
    <source>
        <dbReference type="EMBL" id="TDE20855.1"/>
    </source>
</evidence>
<gene>
    <name evidence="1" type="ORF">E1295_47015</name>
</gene>
<organism evidence="1 2">
    <name type="scientific">Nonomuraea mesophila</name>
    <dbReference type="NCBI Taxonomy" id="2530382"/>
    <lineage>
        <taxon>Bacteria</taxon>
        <taxon>Bacillati</taxon>
        <taxon>Actinomycetota</taxon>
        <taxon>Actinomycetes</taxon>
        <taxon>Streptosporangiales</taxon>
        <taxon>Streptosporangiaceae</taxon>
        <taxon>Nonomuraea</taxon>
    </lineage>
</organism>
<comment type="caution">
    <text evidence="1">The sequence shown here is derived from an EMBL/GenBank/DDBJ whole genome shotgun (WGS) entry which is preliminary data.</text>
</comment>
<dbReference type="AlphaFoldDB" id="A0A4R5DYH5"/>
<name>A0A4R5DYH5_9ACTN</name>
<feature type="non-terminal residue" evidence="1">
    <location>
        <position position="205"/>
    </location>
</feature>